<organism evidence="2">
    <name type="scientific">Calcidiscus leptoporus</name>
    <dbReference type="NCBI Taxonomy" id="127549"/>
    <lineage>
        <taxon>Eukaryota</taxon>
        <taxon>Haptista</taxon>
        <taxon>Haptophyta</taxon>
        <taxon>Prymnesiophyceae</taxon>
        <taxon>Coccolithales</taxon>
        <taxon>Calcidiscaceae</taxon>
        <taxon>Calcidiscus</taxon>
    </lineage>
</organism>
<feature type="chain" id="PRO_5031293934" evidence="1">
    <location>
        <begin position="25"/>
        <end position="280"/>
    </location>
</feature>
<feature type="signal peptide" evidence="1">
    <location>
        <begin position="1"/>
        <end position="24"/>
    </location>
</feature>
<name>A0A7S0JFN1_9EUKA</name>
<reference evidence="2" key="1">
    <citation type="submission" date="2021-01" db="EMBL/GenBank/DDBJ databases">
        <authorList>
            <person name="Corre E."/>
            <person name="Pelletier E."/>
            <person name="Niang G."/>
            <person name="Scheremetjew M."/>
            <person name="Finn R."/>
            <person name="Kale V."/>
            <person name="Holt S."/>
            <person name="Cochrane G."/>
            <person name="Meng A."/>
            <person name="Brown T."/>
            <person name="Cohen L."/>
        </authorList>
    </citation>
    <scope>NUCLEOTIDE SEQUENCE</scope>
    <source>
        <strain evidence="2">RCC1130</strain>
    </source>
</reference>
<accession>A0A7S0JFN1</accession>
<gene>
    <name evidence="2" type="ORF">CLEP1334_LOCUS25713</name>
</gene>
<dbReference type="AlphaFoldDB" id="A0A7S0JFN1"/>
<evidence type="ECO:0000313" key="2">
    <source>
        <dbReference type="EMBL" id="CAD8550423.1"/>
    </source>
</evidence>
<keyword evidence="1" id="KW-0732">Signal</keyword>
<dbReference type="EMBL" id="HBER01051480">
    <property type="protein sequence ID" value="CAD8550423.1"/>
    <property type="molecule type" value="Transcribed_RNA"/>
</dbReference>
<proteinExistence type="predicted"/>
<sequence>MKLRAKLLLVSSACAFGFGPVAECDPPETVGEYAFAFKLETIEYNYVQHEFEDKCITGGAMPDYLCYFPITIPALAAQNLTHYAWMPWSALSEYCLEHYAPHGFFVYKVGHDGLLPNEGKHIFKKIIPVDPASEEATLKFRPASSILDFAPGESELHELASSVTFDDVRCNLASLLSHFQLRFPPPQPYRATELALLPARPSAQLHRICLRKPRRSRLRLCAGGLVPIKGPFHAQHQACPHVYRVASLVHHELALLRVQEVRMGRGRSPDRAGQLRLLHL</sequence>
<evidence type="ECO:0000256" key="1">
    <source>
        <dbReference type="SAM" id="SignalP"/>
    </source>
</evidence>
<protein>
    <submittedName>
        <fullName evidence="2">Uncharacterized protein</fullName>
    </submittedName>
</protein>